<keyword evidence="2" id="KW-1185">Reference proteome</keyword>
<sequence length="198" mass="21417">MKQVLQFDQLSCRLKVEGLPDVSVGQSGQNLGIITGWSLAWAGRPELEGRKEHLLALMQVVLPYARYLISGVPRRFGAEPEPVEIGPGPEGGHGLLLRSSQPDTLPLQLNLDDAELADLVRVLDQLRLDSRLQLPLELPEPMPLKGRELLERRPLAQRLAAPLAGLLAVAVASGLGLLIPEPKPGLEPTQRPAAAQAK</sequence>
<accession>A0A2P7MR38</accession>
<proteinExistence type="predicted"/>
<dbReference type="EMBL" id="PXXO01000018">
    <property type="protein sequence ID" value="PSJ03673.1"/>
    <property type="molecule type" value="Genomic_DNA"/>
</dbReference>
<gene>
    <name evidence="1" type="ORF">C7K55_12190</name>
</gene>
<reference evidence="1 2" key="1">
    <citation type="journal article" date="2018" name="Environ. Microbiol.">
        <title>Ecological and genomic features of two widespread freshwater picocyanobacteria.</title>
        <authorList>
            <person name="Cabello-Yeves P.J."/>
            <person name="Picazo A."/>
            <person name="Camacho A."/>
            <person name="Callieri C."/>
            <person name="Rosselli R."/>
            <person name="Roda-Garcia J.J."/>
            <person name="Coutinho F.H."/>
            <person name="Rodriguez-Valera F."/>
        </authorList>
    </citation>
    <scope>NUCLEOTIDE SEQUENCE [LARGE SCALE GENOMIC DNA]</scope>
    <source>
        <strain evidence="1 2">Tous</strain>
    </source>
</reference>
<dbReference type="InterPro" id="IPR025569">
    <property type="entry name" value="DUF4335"/>
</dbReference>
<organism evidence="1 2">
    <name type="scientific">Cyanobium usitatum str. Tous</name>
    <dbReference type="NCBI Taxonomy" id="2116684"/>
    <lineage>
        <taxon>Bacteria</taxon>
        <taxon>Bacillati</taxon>
        <taxon>Cyanobacteriota</taxon>
        <taxon>Cyanophyceae</taxon>
        <taxon>Synechococcales</taxon>
        <taxon>Prochlorococcaceae</taxon>
        <taxon>Cyanobium</taxon>
    </lineage>
</organism>
<dbReference type="AlphaFoldDB" id="A0A2P7MR38"/>
<name>A0A2P7MR38_9CYAN</name>
<dbReference type="Pfam" id="PF14233">
    <property type="entry name" value="DUF4335"/>
    <property type="match status" value="1"/>
</dbReference>
<dbReference type="OrthoDB" id="539535at2"/>
<dbReference type="RefSeq" id="WP_106633002.1">
    <property type="nucleotide sequence ID" value="NZ_PXXO01000018.1"/>
</dbReference>
<comment type="caution">
    <text evidence="1">The sequence shown here is derived from an EMBL/GenBank/DDBJ whole genome shotgun (WGS) entry which is preliminary data.</text>
</comment>
<dbReference type="Proteomes" id="UP000243002">
    <property type="component" value="Unassembled WGS sequence"/>
</dbReference>
<evidence type="ECO:0000313" key="2">
    <source>
        <dbReference type="Proteomes" id="UP000243002"/>
    </source>
</evidence>
<protein>
    <submittedName>
        <fullName evidence="1">DUF4335 domain-containing protein</fullName>
    </submittedName>
</protein>
<evidence type="ECO:0000313" key="1">
    <source>
        <dbReference type="EMBL" id="PSJ03673.1"/>
    </source>
</evidence>